<dbReference type="CDD" id="cd12148">
    <property type="entry name" value="fungal_TF_MHR"/>
    <property type="match status" value="1"/>
</dbReference>
<evidence type="ECO:0000256" key="1">
    <source>
        <dbReference type="ARBA" id="ARBA00022723"/>
    </source>
</evidence>
<gene>
    <name evidence="9" type="ORF">PISL3812_09157</name>
</gene>
<reference evidence="9 10" key="1">
    <citation type="submission" date="2015-04" db="EMBL/GenBank/DDBJ databases">
        <authorList>
            <person name="Syromyatnikov M.Y."/>
            <person name="Popov V.N."/>
        </authorList>
    </citation>
    <scope>NUCLEOTIDE SEQUENCE [LARGE SCALE GENOMIC DNA]</scope>
    <source>
        <strain evidence="9">WF-38-12</strain>
    </source>
</reference>
<evidence type="ECO:0000259" key="8">
    <source>
        <dbReference type="PROSITE" id="PS50048"/>
    </source>
</evidence>
<evidence type="ECO:0000313" key="10">
    <source>
        <dbReference type="Proteomes" id="UP000054383"/>
    </source>
</evidence>
<dbReference type="PANTHER" id="PTHR31668:SF4">
    <property type="entry name" value="TRANSCRIPTIONAL ACTIVATOR PROTEIN DAL81"/>
    <property type="match status" value="1"/>
</dbReference>
<keyword evidence="4" id="KW-0804">Transcription</keyword>
<dbReference type="PROSITE" id="PS00463">
    <property type="entry name" value="ZN2_CY6_FUNGAL_1"/>
    <property type="match status" value="1"/>
</dbReference>
<dbReference type="SMART" id="SM00906">
    <property type="entry name" value="Fungal_trans"/>
    <property type="match status" value="1"/>
</dbReference>
<proteinExistence type="predicted"/>
<keyword evidence="7" id="KW-0812">Transmembrane</keyword>
<dbReference type="GO" id="GO:0006351">
    <property type="term" value="P:DNA-templated transcription"/>
    <property type="evidence" value="ECO:0007669"/>
    <property type="project" value="InterPro"/>
</dbReference>
<dbReference type="EMBL" id="CVMT01000011">
    <property type="protein sequence ID" value="CRG92102.1"/>
    <property type="molecule type" value="Genomic_DNA"/>
</dbReference>
<dbReference type="GO" id="GO:0001080">
    <property type="term" value="P:nitrogen catabolite activation of transcription from RNA polymerase II promoter"/>
    <property type="evidence" value="ECO:0007669"/>
    <property type="project" value="TreeGrafter"/>
</dbReference>
<name>A0A0U1M9T2_TALIS</name>
<keyword evidence="10" id="KW-1185">Reference proteome</keyword>
<keyword evidence="2" id="KW-0805">Transcription regulation</keyword>
<organism evidence="9 10">
    <name type="scientific">Talaromyces islandicus</name>
    <name type="common">Penicillium islandicum</name>
    <dbReference type="NCBI Taxonomy" id="28573"/>
    <lineage>
        <taxon>Eukaryota</taxon>
        <taxon>Fungi</taxon>
        <taxon>Dikarya</taxon>
        <taxon>Ascomycota</taxon>
        <taxon>Pezizomycotina</taxon>
        <taxon>Eurotiomycetes</taxon>
        <taxon>Eurotiomycetidae</taxon>
        <taxon>Eurotiales</taxon>
        <taxon>Trichocomaceae</taxon>
        <taxon>Talaromyces</taxon>
        <taxon>Talaromyces sect. Islandici</taxon>
    </lineage>
</organism>
<dbReference type="InterPro" id="IPR001138">
    <property type="entry name" value="Zn2Cys6_DnaBD"/>
</dbReference>
<dbReference type="SMART" id="SM00066">
    <property type="entry name" value="GAL4"/>
    <property type="match status" value="1"/>
</dbReference>
<feature type="domain" description="Zn(2)-C6 fungal-type" evidence="8">
    <location>
        <begin position="3"/>
        <end position="36"/>
    </location>
</feature>
<dbReference type="SUPFAM" id="SSF57701">
    <property type="entry name" value="Zn2/Cys6 DNA-binding domain"/>
    <property type="match status" value="1"/>
</dbReference>
<protein>
    <recommendedName>
        <fullName evidence="8">Zn(2)-C6 fungal-type domain-containing protein</fullName>
    </recommendedName>
</protein>
<feature type="region of interest" description="Disordered" evidence="6">
    <location>
        <begin position="58"/>
        <end position="81"/>
    </location>
</feature>
<dbReference type="GO" id="GO:0003677">
    <property type="term" value="F:DNA binding"/>
    <property type="evidence" value="ECO:0007669"/>
    <property type="project" value="UniProtKB-KW"/>
</dbReference>
<evidence type="ECO:0000256" key="6">
    <source>
        <dbReference type="SAM" id="MobiDB-lite"/>
    </source>
</evidence>
<dbReference type="PANTHER" id="PTHR31668">
    <property type="entry name" value="GLUCOSE TRANSPORT TRANSCRIPTION REGULATOR RGT1-RELATED-RELATED"/>
    <property type="match status" value="1"/>
</dbReference>
<dbReference type="InterPro" id="IPR050797">
    <property type="entry name" value="Carb_Metab_Trans_Reg"/>
</dbReference>
<keyword evidence="1" id="KW-0479">Metal-binding</keyword>
<feature type="transmembrane region" description="Helical" evidence="7">
    <location>
        <begin position="522"/>
        <end position="542"/>
    </location>
</feature>
<dbReference type="Pfam" id="PF04082">
    <property type="entry name" value="Fungal_trans"/>
    <property type="match status" value="1"/>
</dbReference>
<accession>A0A0U1M9T2</accession>
<evidence type="ECO:0000313" key="9">
    <source>
        <dbReference type="EMBL" id="CRG92102.1"/>
    </source>
</evidence>
<dbReference type="GO" id="GO:0000981">
    <property type="term" value="F:DNA-binding transcription factor activity, RNA polymerase II-specific"/>
    <property type="evidence" value="ECO:0007669"/>
    <property type="project" value="InterPro"/>
</dbReference>
<dbReference type="STRING" id="28573.A0A0U1M9T2"/>
<dbReference type="InterPro" id="IPR007219">
    <property type="entry name" value="XnlR_reg_dom"/>
</dbReference>
<dbReference type="PROSITE" id="PS51257">
    <property type="entry name" value="PROKAR_LIPOPROTEIN"/>
    <property type="match status" value="1"/>
</dbReference>
<dbReference type="AlphaFoldDB" id="A0A0U1M9T2"/>
<dbReference type="PROSITE" id="PS50048">
    <property type="entry name" value="ZN2_CY6_FUNGAL_2"/>
    <property type="match status" value="1"/>
</dbReference>
<evidence type="ECO:0000256" key="2">
    <source>
        <dbReference type="ARBA" id="ARBA00023015"/>
    </source>
</evidence>
<keyword evidence="5" id="KW-0539">Nucleus</keyword>
<dbReference type="CDD" id="cd00067">
    <property type="entry name" value="GAL4"/>
    <property type="match status" value="1"/>
</dbReference>
<evidence type="ECO:0000256" key="4">
    <source>
        <dbReference type="ARBA" id="ARBA00023163"/>
    </source>
</evidence>
<dbReference type="OrthoDB" id="2264294at2759"/>
<sequence>MRACDVCRKKKQRCVTLQGSSSCLTCQAAGLSSCTFLQPPPPKRRATAANTKEFAAGNIRGRGPSEEIVSNPPSQVMPDPDLDYPKESILTKTLGLEKSRFSELIGPGGEHDCQLLQSIHDNDSLSSRDVTNPVSGGFLSATTMRKVHENVFFQMTPDIEVSQNLRKDNHWDEVYVEDVESLVHPHGPMLINLYFRIVHPSFPILHKNVFLEKYNRTYQEISAHLLAAVYALAVCWWSYDPDLLLHEKINEAALVRVAHHAVQDAMHRPRLNTIQAGLLLLQRHRNPLFTDNSWMWSFTSSLMGLGQHLGLHLDCSAWDIPEWEKGLRRRLAWALFIQDSFSALVLGRPCSISEASDWIVKPLETTDFSEGADDEGSSDQIGSVSIENGRTLFIELVKLSRITAQMLRKLYSVRSLSQVVEPQEVLAITKSMGTDLAQLLRGLPEELALENIQPGKLCVSGFLHLALHATTAALHRRLLWSIQRSNAELDPRFVQFIRRMLRTRAHSLVQFLSHLRPEHMEAFWFFAAGGCATILGGFLGLLRTTSVTKEESEELQKLMKEFEWQLRMKAKMSDWVSYTLTRLRALGWDDWKTSKISFPEYDPQEFDNINDEINNFLPAQIDETVYFPPLLAQQIFTSPIDLESMMWTFPDLSTPGTAFPAIGQLE</sequence>
<keyword evidence="3" id="KW-0238">DNA-binding</keyword>
<dbReference type="GO" id="GO:0008270">
    <property type="term" value="F:zinc ion binding"/>
    <property type="evidence" value="ECO:0007669"/>
    <property type="project" value="InterPro"/>
</dbReference>
<dbReference type="GO" id="GO:0005634">
    <property type="term" value="C:nucleus"/>
    <property type="evidence" value="ECO:0007669"/>
    <property type="project" value="TreeGrafter"/>
</dbReference>
<dbReference type="Gene3D" id="4.10.240.10">
    <property type="entry name" value="Zn(2)-C6 fungal-type DNA-binding domain"/>
    <property type="match status" value="1"/>
</dbReference>
<evidence type="ECO:0000256" key="3">
    <source>
        <dbReference type="ARBA" id="ARBA00023125"/>
    </source>
</evidence>
<dbReference type="Proteomes" id="UP000054383">
    <property type="component" value="Unassembled WGS sequence"/>
</dbReference>
<evidence type="ECO:0000256" key="7">
    <source>
        <dbReference type="SAM" id="Phobius"/>
    </source>
</evidence>
<dbReference type="InterPro" id="IPR036864">
    <property type="entry name" value="Zn2-C6_fun-type_DNA-bd_sf"/>
</dbReference>
<keyword evidence="7" id="KW-0472">Membrane</keyword>
<keyword evidence="7" id="KW-1133">Transmembrane helix</keyword>
<evidence type="ECO:0000256" key="5">
    <source>
        <dbReference type="ARBA" id="ARBA00023242"/>
    </source>
</evidence>
<dbReference type="OMA" id="YLIALDW"/>